<keyword evidence="2 14" id="KW-0808">Transferase</keyword>
<comment type="caution">
    <text evidence="14">The sequence shown here is derived from an EMBL/GenBank/DDBJ whole genome shotgun (WGS) entry which is preliminary data.</text>
</comment>
<dbReference type="PROSITE" id="PS50206">
    <property type="entry name" value="RHODANESE_3"/>
    <property type="match status" value="1"/>
</dbReference>
<evidence type="ECO:0000256" key="2">
    <source>
        <dbReference type="ARBA" id="ARBA00022679"/>
    </source>
</evidence>
<dbReference type="Pfam" id="PF00899">
    <property type="entry name" value="ThiF"/>
    <property type="match status" value="1"/>
</dbReference>
<evidence type="ECO:0000256" key="4">
    <source>
        <dbReference type="ARBA" id="ARBA00022840"/>
    </source>
</evidence>
<evidence type="ECO:0000313" key="14">
    <source>
        <dbReference type="EMBL" id="MVN23136.1"/>
    </source>
</evidence>
<evidence type="ECO:0000256" key="10">
    <source>
        <dbReference type="ARBA" id="ARBA00075110"/>
    </source>
</evidence>
<keyword evidence="15" id="KW-1185">Reference proteome</keyword>
<dbReference type="GO" id="GO:0005829">
    <property type="term" value="C:cytosol"/>
    <property type="evidence" value="ECO:0007669"/>
    <property type="project" value="TreeGrafter"/>
</dbReference>
<evidence type="ECO:0000256" key="5">
    <source>
        <dbReference type="ARBA" id="ARBA00052218"/>
    </source>
</evidence>
<dbReference type="InterPro" id="IPR001763">
    <property type="entry name" value="Rhodanese-like_dom"/>
</dbReference>
<dbReference type="GO" id="GO:0061605">
    <property type="term" value="F:molybdopterin-synthase adenylyltransferase activity"/>
    <property type="evidence" value="ECO:0007669"/>
    <property type="project" value="UniProtKB-EC"/>
</dbReference>
<evidence type="ECO:0000256" key="6">
    <source>
        <dbReference type="ARBA" id="ARBA00055169"/>
    </source>
</evidence>
<protein>
    <recommendedName>
        <fullName evidence="9">Molybdopterin-synthase adenylyltransferase</fullName>
        <ecNumber evidence="8">2.7.7.80</ecNumber>
    </recommendedName>
    <alternativeName>
        <fullName evidence="12">MoaD protein adenylase</fullName>
    </alternativeName>
    <alternativeName>
        <fullName evidence="10">Molybdopterin-converting factor subunit 1 adenylase</fullName>
    </alternativeName>
    <alternativeName>
        <fullName evidence="11">Sulfur carrier protein MoaD adenylyltransferase</fullName>
    </alternativeName>
</protein>
<dbReference type="Gene3D" id="3.40.50.720">
    <property type="entry name" value="NAD(P)-binding Rossmann-like Domain"/>
    <property type="match status" value="1"/>
</dbReference>
<dbReference type="Proteomes" id="UP000462014">
    <property type="component" value="Unassembled WGS sequence"/>
</dbReference>
<name>A0A7K1T0N7_9SPHI</name>
<dbReference type="Pfam" id="PF00581">
    <property type="entry name" value="Rhodanese"/>
    <property type="match status" value="1"/>
</dbReference>
<reference evidence="14 15" key="1">
    <citation type="submission" date="2019-12" db="EMBL/GenBank/DDBJ databases">
        <title>Mucilaginibacter sp. HMF7410 genome sequencing and assembly.</title>
        <authorList>
            <person name="Kang H."/>
            <person name="Cha I."/>
            <person name="Kim H."/>
            <person name="Joh K."/>
        </authorList>
    </citation>
    <scope>NUCLEOTIDE SEQUENCE [LARGE SCALE GENOMIC DNA]</scope>
    <source>
        <strain evidence="14 15">HMF7410</strain>
    </source>
</reference>
<dbReference type="FunFam" id="3.40.50.720:FF:000033">
    <property type="entry name" value="Adenylyltransferase and sulfurtransferase MOCS3"/>
    <property type="match status" value="1"/>
</dbReference>
<evidence type="ECO:0000256" key="12">
    <source>
        <dbReference type="ARBA" id="ARBA00078531"/>
    </source>
</evidence>
<evidence type="ECO:0000313" key="15">
    <source>
        <dbReference type="Proteomes" id="UP000462014"/>
    </source>
</evidence>
<feature type="domain" description="Rhodanese" evidence="13">
    <location>
        <begin position="274"/>
        <end position="349"/>
    </location>
</feature>
<dbReference type="GO" id="GO:0008641">
    <property type="term" value="F:ubiquitin-like modifier activating enzyme activity"/>
    <property type="evidence" value="ECO:0007669"/>
    <property type="project" value="InterPro"/>
</dbReference>
<dbReference type="EC" id="2.7.7.80" evidence="8"/>
<keyword evidence="3" id="KW-0547">Nucleotide-binding</keyword>
<accession>A0A7K1T0N7</accession>
<evidence type="ECO:0000256" key="7">
    <source>
        <dbReference type="ARBA" id="ARBA00063809"/>
    </source>
</evidence>
<dbReference type="SMART" id="SM00450">
    <property type="entry name" value="RHOD"/>
    <property type="match status" value="1"/>
</dbReference>
<dbReference type="CDD" id="cd00158">
    <property type="entry name" value="RHOD"/>
    <property type="match status" value="1"/>
</dbReference>
<dbReference type="RefSeq" id="WP_157569074.1">
    <property type="nucleotide sequence ID" value="NZ_WPIK01000018.1"/>
</dbReference>
<dbReference type="GO" id="GO:0005524">
    <property type="term" value="F:ATP binding"/>
    <property type="evidence" value="ECO:0007669"/>
    <property type="project" value="UniProtKB-KW"/>
</dbReference>
<dbReference type="InterPro" id="IPR036873">
    <property type="entry name" value="Rhodanese-like_dom_sf"/>
</dbReference>
<proteinExistence type="inferred from homology"/>
<dbReference type="PANTHER" id="PTHR10953:SF102">
    <property type="entry name" value="ADENYLYLTRANSFERASE AND SULFURTRANSFERASE MOCS3"/>
    <property type="match status" value="1"/>
</dbReference>
<sequence length="350" mass="38933">MLTREELKRYHRQMILPEIGLSGQQKLKAAKVLMIGAGGLGCPVLQYLAAAGVSEIGVVDDDVVDESNLHRQVLYSPADVGKAKAMVAAEKLRIMNPFVELKAYHERLKPENAEMLIGAYHLIIDGSDNFPTRYLVNDTCVQLNKPLVFGSIFKFEGNVSVFNYQNGPQYRDIFPEAPADNDVPNCAEIGVLGVLPGIVGLYMANEAIKIICETGEILSGKLMTVNALDNSVSVFKFGKQAHAKPVTEKQKVQVKEDNNQEISLKELENWLEKTPEEVYLVDVREEYEFEDYNIGGINIPFDELADKLDALPQNKKIVFCCRSGQRSKMAVALLQPAFKGAMYNLKNGIY</sequence>
<comment type="catalytic activity">
    <reaction evidence="5">
        <text>[molybdopterin-synthase sulfur-carrier protein]-C-terminal Gly-Gly + ATP + H(+) = [molybdopterin-synthase sulfur-carrier protein]-C-terminal Gly-Gly-AMP + diphosphate</text>
        <dbReference type="Rhea" id="RHEA:43616"/>
        <dbReference type="Rhea" id="RHEA-COMP:12159"/>
        <dbReference type="Rhea" id="RHEA-COMP:12202"/>
        <dbReference type="ChEBI" id="CHEBI:15378"/>
        <dbReference type="ChEBI" id="CHEBI:30616"/>
        <dbReference type="ChEBI" id="CHEBI:33019"/>
        <dbReference type="ChEBI" id="CHEBI:90618"/>
        <dbReference type="ChEBI" id="CHEBI:90778"/>
        <dbReference type="EC" id="2.7.7.80"/>
    </reaction>
</comment>
<dbReference type="InterPro" id="IPR000594">
    <property type="entry name" value="ThiF_NAD_FAD-bd"/>
</dbReference>
<evidence type="ECO:0000259" key="13">
    <source>
        <dbReference type="PROSITE" id="PS50206"/>
    </source>
</evidence>
<dbReference type="EMBL" id="WPIK01000018">
    <property type="protein sequence ID" value="MVN23136.1"/>
    <property type="molecule type" value="Genomic_DNA"/>
</dbReference>
<dbReference type="Gene3D" id="3.40.250.10">
    <property type="entry name" value="Rhodanese-like domain"/>
    <property type="match status" value="1"/>
</dbReference>
<comment type="similarity">
    <text evidence="1">Belongs to the HesA/MoeB/ThiF family.</text>
</comment>
<dbReference type="InterPro" id="IPR045886">
    <property type="entry name" value="ThiF/MoeB/HesA"/>
</dbReference>
<dbReference type="PANTHER" id="PTHR10953">
    <property type="entry name" value="UBIQUITIN-ACTIVATING ENZYME E1"/>
    <property type="match status" value="1"/>
</dbReference>
<keyword evidence="4" id="KW-0067">ATP-binding</keyword>
<dbReference type="AlphaFoldDB" id="A0A7K1T0N7"/>
<dbReference type="GO" id="GO:0004792">
    <property type="term" value="F:thiosulfate-cyanide sulfurtransferase activity"/>
    <property type="evidence" value="ECO:0007669"/>
    <property type="project" value="TreeGrafter"/>
</dbReference>
<dbReference type="NCBIfam" id="NF004281">
    <property type="entry name" value="PRK05690.1"/>
    <property type="match status" value="1"/>
</dbReference>
<comment type="subunit">
    <text evidence="7">Homodimer. Forms a stable heterotetrameric complex of 2 MoeB and 2 MoaD during adenylation of MoaD.</text>
</comment>
<evidence type="ECO:0000256" key="11">
    <source>
        <dbReference type="ARBA" id="ARBA00075328"/>
    </source>
</evidence>
<dbReference type="SUPFAM" id="SSF69572">
    <property type="entry name" value="Activating enzymes of the ubiquitin-like proteins"/>
    <property type="match status" value="1"/>
</dbReference>
<gene>
    <name evidence="14" type="primary">moeB</name>
    <name evidence="14" type="ORF">GO621_16555</name>
</gene>
<evidence type="ECO:0000256" key="8">
    <source>
        <dbReference type="ARBA" id="ARBA00066884"/>
    </source>
</evidence>
<dbReference type="InterPro" id="IPR035985">
    <property type="entry name" value="Ubiquitin-activating_enz"/>
</dbReference>
<evidence type="ECO:0000256" key="9">
    <source>
        <dbReference type="ARBA" id="ARBA00073635"/>
    </source>
</evidence>
<dbReference type="CDD" id="cd00757">
    <property type="entry name" value="ThiF_MoeB_HesA_family"/>
    <property type="match status" value="1"/>
</dbReference>
<evidence type="ECO:0000256" key="1">
    <source>
        <dbReference type="ARBA" id="ARBA00009919"/>
    </source>
</evidence>
<keyword evidence="14" id="KW-0548">Nucleotidyltransferase</keyword>
<organism evidence="14 15">
    <name type="scientific">Mucilaginibacter arboris</name>
    <dbReference type="NCBI Taxonomy" id="2682090"/>
    <lineage>
        <taxon>Bacteria</taxon>
        <taxon>Pseudomonadati</taxon>
        <taxon>Bacteroidota</taxon>
        <taxon>Sphingobacteriia</taxon>
        <taxon>Sphingobacteriales</taxon>
        <taxon>Sphingobacteriaceae</taxon>
        <taxon>Mucilaginibacter</taxon>
    </lineage>
</organism>
<dbReference type="GO" id="GO:0008146">
    <property type="term" value="F:sulfotransferase activity"/>
    <property type="evidence" value="ECO:0007669"/>
    <property type="project" value="TreeGrafter"/>
</dbReference>
<comment type="function">
    <text evidence="6">Catalyzes the adenylation by ATP of the carboxyl group of the C-terminal glycine of sulfur carrier protein MoaD.</text>
</comment>
<evidence type="ECO:0000256" key="3">
    <source>
        <dbReference type="ARBA" id="ARBA00022741"/>
    </source>
</evidence>